<reference evidence="2 3" key="1">
    <citation type="submission" date="2019-04" db="EMBL/GenBank/DDBJ databases">
        <title>Complete genome sequence of Arthrobacter sp. ZXY-2 associated with effective atrazine degradation and salt adaptation.</title>
        <authorList>
            <person name="Zhao X."/>
        </authorList>
    </citation>
    <scope>NUCLEOTIDE SEQUENCE [LARGE SCALE GENOMIC DNA]</scope>
    <source>
        <strain evidence="3">ZP60</strain>
    </source>
</reference>
<keyword evidence="1" id="KW-0812">Transmembrane</keyword>
<name>A0A4D6KAW8_9EURY</name>
<dbReference type="AlphaFoldDB" id="A0A4D6KAW8"/>
<dbReference type="PANTHER" id="PTHR42241">
    <property type="entry name" value="HYPOTHETICAL MEMBRANE PROTEIN, CONSERVED, DUF998 FAMILY"/>
    <property type="match status" value="1"/>
</dbReference>
<dbReference type="Pfam" id="PF06197">
    <property type="entry name" value="DUF998"/>
    <property type="match status" value="1"/>
</dbReference>
<keyword evidence="1" id="KW-0472">Membrane</keyword>
<dbReference type="Proteomes" id="UP000297053">
    <property type="component" value="Chromosome"/>
</dbReference>
<feature type="transmembrane region" description="Helical" evidence="1">
    <location>
        <begin position="117"/>
        <end position="136"/>
    </location>
</feature>
<evidence type="ECO:0000313" key="2">
    <source>
        <dbReference type="EMBL" id="QCD64239.1"/>
    </source>
</evidence>
<dbReference type="RefSeq" id="WP_015763650.1">
    <property type="nucleotide sequence ID" value="NZ_CP039375.1"/>
</dbReference>
<feature type="transmembrane region" description="Helical" evidence="1">
    <location>
        <begin position="148"/>
        <end position="166"/>
    </location>
</feature>
<evidence type="ECO:0000256" key="1">
    <source>
        <dbReference type="SAM" id="Phobius"/>
    </source>
</evidence>
<feature type="transmembrane region" description="Helical" evidence="1">
    <location>
        <begin position="61"/>
        <end position="85"/>
    </location>
</feature>
<evidence type="ECO:0000313" key="3">
    <source>
        <dbReference type="Proteomes" id="UP000297053"/>
    </source>
</evidence>
<feature type="transmembrane region" description="Helical" evidence="1">
    <location>
        <begin position="7"/>
        <end position="28"/>
    </location>
</feature>
<gene>
    <name evidence="2" type="ORF">E5139_00810</name>
</gene>
<dbReference type="InterPro" id="IPR009339">
    <property type="entry name" value="DUF998"/>
</dbReference>
<sequence length="210" mass="21695">MQYERMAAWTGVGVPIVTLGAILLATTLSPGFDWTVNALSHLGALESRAAAEGVATGPTRLLFNGGLIVGGLAGLGFAGAVWLGSNGLVERLGAVVLGLSLLSLAGVGTFPDGTAPHFAVAIGHYLLFTVAFWLYGTGNVLAGDRLRGAVTILLGIAHLGGWYVWFLTGGVRQSGLAIPEMYGAVVFCGWVVVTAHWHLTGDRALGRPNS</sequence>
<reference evidence="2 3" key="2">
    <citation type="submission" date="2019-04" db="EMBL/GenBank/DDBJ databases">
        <authorList>
            <person name="Yang S."/>
            <person name="Wei W."/>
        </authorList>
    </citation>
    <scope>NUCLEOTIDE SEQUENCE [LARGE SCALE GENOMIC DNA]</scope>
    <source>
        <strain evidence="3">ZP60</strain>
    </source>
</reference>
<accession>A0A4D6KAW8</accession>
<protein>
    <submittedName>
        <fullName evidence="2">DUF998 domain-containing protein</fullName>
    </submittedName>
</protein>
<feature type="transmembrane region" description="Helical" evidence="1">
    <location>
        <begin position="92"/>
        <end position="111"/>
    </location>
</feature>
<proteinExistence type="predicted"/>
<keyword evidence="1" id="KW-1133">Transmembrane helix</keyword>
<dbReference type="OMA" id="SDMGRYG"/>
<organism evidence="2 3">
    <name type="scientific">Halomicrobium mukohataei</name>
    <dbReference type="NCBI Taxonomy" id="57705"/>
    <lineage>
        <taxon>Archaea</taxon>
        <taxon>Methanobacteriati</taxon>
        <taxon>Methanobacteriota</taxon>
        <taxon>Stenosarchaea group</taxon>
        <taxon>Halobacteria</taxon>
        <taxon>Halobacteriales</taxon>
        <taxon>Haloarculaceae</taxon>
        <taxon>Halomicrobium</taxon>
    </lineage>
</organism>
<dbReference type="EMBL" id="CP039375">
    <property type="protein sequence ID" value="QCD64239.1"/>
    <property type="molecule type" value="Genomic_DNA"/>
</dbReference>
<dbReference type="KEGG" id="halz:E5139_00810"/>
<dbReference type="GeneID" id="42177433"/>
<feature type="transmembrane region" description="Helical" evidence="1">
    <location>
        <begin position="181"/>
        <end position="199"/>
    </location>
</feature>
<dbReference type="PANTHER" id="PTHR42241:SF2">
    <property type="entry name" value="HYPOTHETICAL MEMBRANE PROTEIN, CONSERVED, DUF998 FAMILY"/>
    <property type="match status" value="1"/>
</dbReference>